<feature type="domain" description="DUF7029" evidence="3">
    <location>
        <begin position="106"/>
        <end position="211"/>
    </location>
</feature>
<feature type="compositionally biased region" description="Low complexity" evidence="1">
    <location>
        <begin position="954"/>
        <end position="971"/>
    </location>
</feature>
<dbReference type="OrthoDB" id="160645at2759"/>
<feature type="region of interest" description="Disordered" evidence="1">
    <location>
        <begin position="809"/>
        <end position="971"/>
    </location>
</feature>
<dbReference type="AlphaFoldDB" id="A0A3N4HZ21"/>
<evidence type="ECO:0000259" key="3">
    <source>
        <dbReference type="Pfam" id="PF22974"/>
    </source>
</evidence>
<feature type="transmembrane region" description="Helical" evidence="2">
    <location>
        <begin position="633"/>
        <end position="652"/>
    </location>
</feature>
<feature type="compositionally biased region" description="Basic and acidic residues" evidence="1">
    <location>
        <begin position="290"/>
        <end position="302"/>
    </location>
</feature>
<proteinExistence type="predicted"/>
<keyword evidence="5" id="KW-1185">Reference proteome</keyword>
<gene>
    <name evidence="4" type="ORF">BJ508DRAFT_308677</name>
</gene>
<sequence length="971" mass="108333">MPSARLAKRAMSSAPPTLRETLNFLCLWVCFMVYVISLAKFIKTPPHGERDLETTKLIPLWTPSERPEDLDNLKPKSHCRLDYGNRVSNVDASVVAVVGLEFLGMKAVKLEDIAKLVTGVSCEWEKEKKGTGLMKVEFTGPEVFREAAKYWEFGSIDPFIFITDKGGNSCTEKGYRGIYKVRYLPEKSDLHDATPDIYLEYQQIEPESVINSLAVDFFEKPKDYPKPPSEGSQGIRRLRHHRHNRADERFDAAYEFSKEKELDVSFKTPGRFGKSVSPFGPAFRIIDTTKREDWPNKPEESKSWLGGSDADDTPAKIEAKWTDGLGVWCVDCYAKGNLKFRGSMKYHTSIRSRADRGFRKLKFSIRGDMEQKVNFGLLLASRTQNGERPAYKAEVISLDVIEPFAIPYLFSIGVSVPIEVGVNVKSDTLAKTQVGALLRWPDIRADFDITAGKESYNQSGWWPTIEPLLTPSDDDDGNIAAGLEFYANTKIQVAVEIFNSFKDTAGISHTTKVQQTIIRNRLDLAPSACNGTKFQTDFVYQVEAFAETKGRDFNEVLFSQKHPLSDSCPEAKSIYPPTVDHISTDIIVKIDTTPWYRQRNFIIGMSVGIAMFSIVQWLIECCAVWLFVRFYRWVLVPVVWDFACNLLLFPLFRCIWSNNFIWIRTVFGHPIFVAVGKGILRCLVGLLEMLQTSAAIRALVYLVVVRTFQTFEETYEWFYGQEEEPRGQACECQCICPCKCPDGQKKAKENGYFAKLLRGDCAEVNILVFAFLGISSLCSEDSRKQLRELFNQNEGEICDAEGGCQAVSEDDSQRSKVGGKSVNVEENEVAETPITSTETDPLIDFNSPALPNPRSPPAPNPITPGVSRSNTIWGGGQRLNSFNFTNDSQDDQPGSETATLLDTSPTGTASSSRLPSRRPSAAPNGGMPRGSRSYGTAGGSPDLPADSEVEPLLGSSRRTSTASGSKSPQRS</sequence>
<dbReference type="EMBL" id="ML119703">
    <property type="protein sequence ID" value="RPA79082.1"/>
    <property type="molecule type" value="Genomic_DNA"/>
</dbReference>
<evidence type="ECO:0000313" key="4">
    <source>
        <dbReference type="EMBL" id="RPA79082.1"/>
    </source>
</evidence>
<feature type="compositionally biased region" description="Low complexity" evidence="1">
    <location>
        <begin position="909"/>
        <end position="923"/>
    </location>
</feature>
<feature type="transmembrane region" description="Helical" evidence="2">
    <location>
        <begin position="21"/>
        <end position="42"/>
    </location>
</feature>
<evidence type="ECO:0000256" key="1">
    <source>
        <dbReference type="SAM" id="MobiDB-lite"/>
    </source>
</evidence>
<feature type="region of interest" description="Disordered" evidence="1">
    <location>
        <begin position="290"/>
        <end position="310"/>
    </location>
</feature>
<keyword evidence="2" id="KW-1133">Transmembrane helix</keyword>
<feature type="compositionally biased region" description="Polar residues" evidence="1">
    <location>
        <begin position="866"/>
        <end position="908"/>
    </location>
</feature>
<dbReference type="InterPro" id="IPR054293">
    <property type="entry name" value="DUF7029"/>
</dbReference>
<feature type="transmembrane region" description="Helical" evidence="2">
    <location>
        <begin position="601"/>
        <end position="626"/>
    </location>
</feature>
<dbReference type="Pfam" id="PF22974">
    <property type="entry name" value="DUF7029"/>
    <property type="match status" value="1"/>
</dbReference>
<reference evidence="4 5" key="1">
    <citation type="journal article" date="2018" name="Nat. Ecol. Evol.">
        <title>Pezizomycetes genomes reveal the molecular basis of ectomycorrhizal truffle lifestyle.</title>
        <authorList>
            <person name="Murat C."/>
            <person name="Payen T."/>
            <person name="Noel B."/>
            <person name="Kuo A."/>
            <person name="Morin E."/>
            <person name="Chen J."/>
            <person name="Kohler A."/>
            <person name="Krizsan K."/>
            <person name="Balestrini R."/>
            <person name="Da Silva C."/>
            <person name="Montanini B."/>
            <person name="Hainaut M."/>
            <person name="Levati E."/>
            <person name="Barry K.W."/>
            <person name="Belfiori B."/>
            <person name="Cichocki N."/>
            <person name="Clum A."/>
            <person name="Dockter R.B."/>
            <person name="Fauchery L."/>
            <person name="Guy J."/>
            <person name="Iotti M."/>
            <person name="Le Tacon F."/>
            <person name="Lindquist E.A."/>
            <person name="Lipzen A."/>
            <person name="Malagnac F."/>
            <person name="Mello A."/>
            <person name="Molinier V."/>
            <person name="Miyauchi S."/>
            <person name="Poulain J."/>
            <person name="Riccioni C."/>
            <person name="Rubini A."/>
            <person name="Sitrit Y."/>
            <person name="Splivallo R."/>
            <person name="Traeger S."/>
            <person name="Wang M."/>
            <person name="Zifcakova L."/>
            <person name="Wipf D."/>
            <person name="Zambonelli A."/>
            <person name="Paolocci F."/>
            <person name="Nowrousian M."/>
            <person name="Ottonello S."/>
            <person name="Baldrian P."/>
            <person name="Spatafora J.W."/>
            <person name="Henrissat B."/>
            <person name="Nagy L.G."/>
            <person name="Aury J.M."/>
            <person name="Wincker P."/>
            <person name="Grigoriev I.V."/>
            <person name="Bonfante P."/>
            <person name="Martin F.M."/>
        </authorList>
    </citation>
    <scope>NUCLEOTIDE SEQUENCE [LARGE SCALE GENOMIC DNA]</scope>
    <source>
        <strain evidence="4 5">RN42</strain>
    </source>
</reference>
<evidence type="ECO:0000256" key="2">
    <source>
        <dbReference type="SAM" id="Phobius"/>
    </source>
</evidence>
<organism evidence="4 5">
    <name type="scientific">Ascobolus immersus RN42</name>
    <dbReference type="NCBI Taxonomy" id="1160509"/>
    <lineage>
        <taxon>Eukaryota</taxon>
        <taxon>Fungi</taxon>
        <taxon>Dikarya</taxon>
        <taxon>Ascomycota</taxon>
        <taxon>Pezizomycotina</taxon>
        <taxon>Pezizomycetes</taxon>
        <taxon>Pezizales</taxon>
        <taxon>Ascobolaceae</taxon>
        <taxon>Ascobolus</taxon>
    </lineage>
</organism>
<dbReference type="STRING" id="1160509.A0A3N4HZ21"/>
<protein>
    <recommendedName>
        <fullName evidence="3">DUF7029 domain-containing protein</fullName>
    </recommendedName>
</protein>
<evidence type="ECO:0000313" key="5">
    <source>
        <dbReference type="Proteomes" id="UP000275078"/>
    </source>
</evidence>
<keyword evidence="2" id="KW-0812">Transmembrane</keyword>
<keyword evidence="2" id="KW-0472">Membrane</keyword>
<feature type="compositionally biased region" description="Pro residues" evidence="1">
    <location>
        <begin position="850"/>
        <end position="862"/>
    </location>
</feature>
<accession>A0A3N4HZ21</accession>
<dbReference type="Proteomes" id="UP000275078">
    <property type="component" value="Unassembled WGS sequence"/>
</dbReference>
<name>A0A3N4HZ21_ASCIM</name>